<evidence type="ECO:0000313" key="3">
    <source>
        <dbReference type="Proteomes" id="UP000605361"/>
    </source>
</evidence>
<dbReference type="EMBL" id="JADOGI010000001">
    <property type="protein sequence ID" value="MBF8184290.1"/>
    <property type="molecule type" value="Genomic_DNA"/>
</dbReference>
<dbReference type="Gene3D" id="3.40.710.10">
    <property type="entry name" value="DD-peptidase/beta-lactamase superfamily"/>
    <property type="match status" value="1"/>
</dbReference>
<sequence>MTNDHATIGMRPVHALLQELEKKGMRLHSLLVHWRGRTVLDLWQWPHEPDLKHKLHSATKSFTGTAVGFAEAEGLLGLDDPVVSFFDGRLPAVPSGNLSRMRVRDLLTMRTGHGRGLSGATTRLRRTGWIEEFLEEPVVELPGRRFMYSSTTSHVLSAIVQRVSGQPVDEYLRPRLFEPLGITDFDWERDPEGVASGGNGLSMRPRDLLSFGVLYLQDGVWQGRRILPNGWPQKASAPHVRSALSGAWNGQELVPPAPDAVADSGYGYQFWTTEDGIYNAAGIFGQECMIFPEQDGVVVVTGAMGDDTYRELPKMIRETFRAAFAGADGDDPFQAADAEAVDRWVLRAREPERLRPSGHRLGFREIYDFEPNEHGLRSVSIDVRADSVLLVLEDECGRNEIEHGIGHWVRQRTGVSVWRLHHSYQDACAPILAAAQWAARPGHDAVGDVLCLTWHFLEAPFIDKLTLRFDGDAVTVEHEVNVNSGPTALPTIRGIRRVSR</sequence>
<proteinExistence type="predicted"/>
<name>A0A931A3G2_9ACTN</name>
<dbReference type="GO" id="GO:0016787">
    <property type="term" value="F:hydrolase activity"/>
    <property type="evidence" value="ECO:0007669"/>
    <property type="project" value="UniProtKB-KW"/>
</dbReference>
<dbReference type="InterPro" id="IPR050789">
    <property type="entry name" value="Diverse_Enzym_Activities"/>
</dbReference>
<reference evidence="2" key="1">
    <citation type="submission" date="2020-11" db="EMBL/GenBank/DDBJ databases">
        <title>Whole-genome analyses of Nonomuraea sp. K274.</title>
        <authorList>
            <person name="Veyisoglu A."/>
        </authorList>
    </citation>
    <scope>NUCLEOTIDE SEQUENCE</scope>
    <source>
        <strain evidence="2">K274</strain>
    </source>
</reference>
<dbReference type="SUPFAM" id="SSF56601">
    <property type="entry name" value="beta-lactamase/transpeptidase-like"/>
    <property type="match status" value="1"/>
</dbReference>
<gene>
    <name evidence="2" type="ORF">ITP53_00710</name>
</gene>
<keyword evidence="2" id="KW-0378">Hydrolase</keyword>
<dbReference type="AlphaFoldDB" id="A0A931A3G2"/>
<keyword evidence="3" id="KW-1185">Reference proteome</keyword>
<evidence type="ECO:0000313" key="2">
    <source>
        <dbReference type="EMBL" id="MBF8184290.1"/>
    </source>
</evidence>
<comment type="caution">
    <text evidence="2">The sequence shown here is derived from an EMBL/GenBank/DDBJ whole genome shotgun (WGS) entry which is preliminary data.</text>
</comment>
<accession>A0A931A3G2</accession>
<dbReference type="PANTHER" id="PTHR43283">
    <property type="entry name" value="BETA-LACTAMASE-RELATED"/>
    <property type="match status" value="1"/>
</dbReference>
<protein>
    <submittedName>
        <fullName evidence="2">Serine hydrolase</fullName>
    </submittedName>
</protein>
<dbReference type="Proteomes" id="UP000605361">
    <property type="component" value="Unassembled WGS sequence"/>
</dbReference>
<evidence type="ECO:0000259" key="1">
    <source>
        <dbReference type="Pfam" id="PF00144"/>
    </source>
</evidence>
<dbReference type="Pfam" id="PF00144">
    <property type="entry name" value="Beta-lactamase"/>
    <property type="match status" value="1"/>
</dbReference>
<organism evidence="2 3">
    <name type="scientific">Nonomuraea cypriaca</name>
    <dbReference type="NCBI Taxonomy" id="1187855"/>
    <lineage>
        <taxon>Bacteria</taxon>
        <taxon>Bacillati</taxon>
        <taxon>Actinomycetota</taxon>
        <taxon>Actinomycetes</taxon>
        <taxon>Streptosporangiales</taxon>
        <taxon>Streptosporangiaceae</taxon>
        <taxon>Nonomuraea</taxon>
    </lineage>
</organism>
<dbReference type="InterPro" id="IPR001466">
    <property type="entry name" value="Beta-lactam-related"/>
</dbReference>
<dbReference type="RefSeq" id="WP_195893274.1">
    <property type="nucleotide sequence ID" value="NZ_JADOGI010000001.1"/>
</dbReference>
<dbReference type="PANTHER" id="PTHR43283:SF7">
    <property type="entry name" value="BETA-LACTAMASE-RELATED DOMAIN-CONTAINING PROTEIN"/>
    <property type="match status" value="1"/>
</dbReference>
<feature type="domain" description="Beta-lactamase-related" evidence="1">
    <location>
        <begin position="30"/>
        <end position="300"/>
    </location>
</feature>
<dbReference type="InterPro" id="IPR012338">
    <property type="entry name" value="Beta-lactam/transpept-like"/>
</dbReference>